<feature type="transmembrane region" description="Helical" evidence="6">
    <location>
        <begin position="341"/>
        <end position="361"/>
    </location>
</feature>
<evidence type="ECO:0008006" key="11">
    <source>
        <dbReference type="Google" id="ProtNLM"/>
    </source>
</evidence>
<dbReference type="SUPFAM" id="SSF52091">
    <property type="entry name" value="SpoIIaa-like"/>
    <property type="match status" value="1"/>
</dbReference>
<keyword evidence="2 6" id="KW-0812">Transmembrane</keyword>
<feature type="region of interest" description="Disordered" evidence="5">
    <location>
        <begin position="1"/>
        <end position="49"/>
    </location>
</feature>
<feature type="transmembrane region" description="Helical" evidence="6">
    <location>
        <begin position="151"/>
        <end position="168"/>
    </location>
</feature>
<dbReference type="Gene3D" id="3.30.750.24">
    <property type="entry name" value="STAS domain"/>
    <property type="match status" value="1"/>
</dbReference>
<keyword evidence="3 6" id="KW-1133">Transmembrane helix</keyword>
<sequence>MYSPALSGAVKRRSNSNSTPAADRAAETARNDTSERRRRHRSWVDEGSPCNGEAMTLLVGNDPRADGDASTSALSTNQLAKFTNALMYGIINSILTIPCMYGYAAIIFGHPDFASFMPALSKLVMFSSVVHQAMFTLLSSLPFAIGQVQDAGLIFLSAIATSICNSLGEDVPLEAKVTTTVVTIGLATASLGVVLVVLGKFKLAGLVSYLPMPVVGGYLAFIGLFCMYAGLSLCTGLVINDFSSMMQLWDPHYMLLCVPGMLGGIILLLVSQRCESSFALPATILLMPLLFFVVLALFGISLDEAREFGWVSPASDPAGFVQMFDLFDFSQMHWNQVPRQITTWLGMTFVVAFSSCLDVAAIEMDMGSQLNINHELKSVGWSNFVSGLLGGYTGSYIFSQTIFTYRSKTNSRVVGVCVIISEFAIVLIPLSVMSLVPRFFFAATLIFIAIDLMLEWLVHVYHKILPREYVVLWLSFIAINLVSLELGMLLGICFSIINFLFGYAQVRVVNRRSRSSAAVRKLAARTLLGQKRDVIVYLELYGYLFFGSSVQILEDVQKAVHIRKPRATLKQKSNRKVEIEPQYYADDSGIPLTPVTKRDVPIQCLDGSPAPHPDGLPTEYVVMDFSRVSGMDATAARSAFMILQQHCKRHEVTVIFADVLPEIRSLLLKNEIAEEDNFFLHAEAALEFCENQLLVNTSHAQELTNYHESMSVLLHRFMGEPDDSPLFRGVDQFFRKYEVPAGYEFYRVASYPDRFYFLASGRVALFMNDDGSVAPGKSMTLLENVMPGAMFGEVDFFGRQYRYMAATALQPCTVFEMTRETYETMDELAPALWNRLRDVVMQSMALSITNTTSINTLNSANGNLPTFA</sequence>
<dbReference type="InterPro" id="IPR036513">
    <property type="entry name" value="STAS_dom_sf"/>
</dbReference>
<evidence type="ECO:0000259" key="7">
    <source>
        <dbReference type="PROSITE" id="PS50042"/>
    </source>
</evidence>
<evidence type="ECO:0000256" key="6">
    <source>
        <dbReference type="SAM" id="Phobius"/>
    </source>
</evidence>
<dbReference type="InterPro" id="IPR014710">
    <property type="entry name" value="RmlC-like_jellyroll"/>
</dbReference>
<feature type="transmembrane region" description="Helical" evidence="6">
    <location>
        <begin position="180"/>
        <end position="198"/>
    </location>
</feature>
<feature type="domain" description="Cyclic nucleotide-binding" evidence="7">
    <location>
        <begin position="735"/>
        <end position="825"/>
    </location>
</feature>
<feature type="transmembrane region" description="Helical" evidence="6">
    <location>
        <begin position="278"/>
        <end position="300"/>
    </location>
</feature>
<evidence type="ECO:0000256" key="5">
    <source>
        <dbReference type="SAM" id="MobiDB-lite"/>
    </source>
</evidence>
<dbReference type="PANTHER" id="PTHR43310">
    <property type="entry name" value="SULFATE TRANSPORTER YBAR-RELATED"/>
    <property type="match status" value="1"/>
</dbReference>
<dbReference type="RefSeq" id="XP_009517027.1">
    <property type="nucleotide sequence ID" value="XM_009518732.1"/>
</dbReference>
<dbReference type="KEGG" id="psoj:PHYSODRAFT_471623"/>
<dbReference type="SUPFAM" id="SSF51206">
    <property type="entry name" value="cAMP-binding domain-like"/>
    <property type="match status" value="1"/>
</dbReference>
<evidence type="ECO:0000313" key="10">
    <source>
        <dbReference type="Proteomes" id="UP000002640"/>
    </source>
</evidence>
<dbReference type="Proteomes" id="UP000002640">
    <property type="component" value="Unassembled WGS sequence"/>
</dbReference>
<feature type="transmembrane region" description="Helical" evidence="6">
    <location>
        <begin position="120"/>
        <end position="145"/>
    </location>
</feature>
<dbReference type="SMR" id="G4YJF5"/>
<feature type="transmembrane region" description="Helical" evidence="6">
    <location>
        <begin position="218"/>
        <end position="240"/>
    </location>
</feature>
<dbReference type="InterPro" id="IPR000595">
    <property type="entry name" value="cNMP-bd_dom"/>
</dbReference>
<comment type="subcellular location">
    <subcellularLocation>
        <location evidence="1">Membrane</location>
        <topology evidence="1">Multi-pass membrane protein</topology>
    </subcellularLocation>
</comment>
<feature type="domain" description="STAS" evidence="8">
    <location>
        <begin position="535"/>
        <end position="689"/>
    </location>
</feature>
<dbReference type="InterPro" id="IPR018490">
    <property type="entry name" value="cNMP-bd_dom_sf"/>
</dbReference>
<feature type="compositionally biased region" description="Basic and acidic residues" evidence="5">
    <location>
        <begin position="24"/>
        <end position="35"/>
    </location>
</feature>
<evidence type="ECO:0000259" key="8">
    <source>
        <dbReference type="PROSITE" id="PS50801"/>
    </source>
</evidence>
<feature type="transmembrane region" description="Helical" evidence="6">
    <location>
        <begin position="470"/>
        <end position="503"/>
    </location>
</feature>
<dbReference type="GO" id="GO:0016020">
    <property type="term" value="C:membrane"/>
    <property type="evidence" value="ECO:0007669"/>
    <property type="project" value="UniProtKB-SubCell"/>
</dbReference>
<evidence type="ECO:0000256" key="2">
    <source>
        <dbReference type="ARBA" id="ARBA00022692"/>
    </source>
</evidence>
<feature type="transmembrane region" description="Helical" evidence="6">
    <location>
        <begin position="439"/>
        <end position="458"/>
    </location>
</feature>
<dbReference type="AlphaFoldDB" id="G4YJF5"/>
<dbReference type="CDD" id="cd00038">
    <property type="entry name" value="CAP_ED"/>
    <property type="match status" value="1"/>
</dbReference>
<keyword evidence="10" id="KW-1185">Reference proteome</keyword>
<dbReference type="InterPro" id="IPR011547">
    <property type="entry name" value="SLC26A/SulP_dom"/>
</dbReference>
<keyword evidence="4 6" id="KW-0472">Membrane</keyword>
<feature type="transmembrane region" description="Helical" evidence="6">
    <location>
        <begin position="85"/>
        <end position="108"/>
    </location>
</feature>
<dbReference type="CDD" id="cd07042">
    <property type="entry name" value="STAS_SulP_like_sulfate_transporter"/>
    <property type="match status" value="1"/>
</dbReference>
<dbReference type="GeneID" id="20654118"/>
<dbReference type="EMBL" id="JH159151">
    <property type="protein sequence ID" value="EGZ29752.1"/>
    <property type="molecule type" value="Genomic_DNA"/>
</dbReference>
<dbReference type="PROSITE" id="PS50042">
    <property type="entry name" value="CNMP_BINDING_3"/>
    <property type="match status" value="1"/>
</dbReference>
<organism evidence="9 10">
    <name type="scientific">Phytophthora sojae (strain P6497)</name>
    <name type="common">Soybean stem and root rot agent</name>
    <name type="synonym">Phytophthora megasperma f. sp. glycines</name>
    <dbReference type="NCBI Taxonomy" id="1094619"/>
    <lineage>
        <taxon>Eukaryota</taxon>
        <taxon>Sar</taxon>
        <taxon>Stramenopiles</taxon>
        <taxon>Oomycota</taxon>
        <taxon>Peronosporomycetes</taxon>
        <taxon>Peronosporales</taxon>
        <taxon>Peronosporaceae</taxon>
        <taxon>Phytophthora</taxon>
    </lineage>
</organism>
<evidence type="ECO:0000313" key="9">
    <source>
        <dbReference type="EMBL" id="EGZ29752.1"/>
    </source>
</evidence>
<feature type="transmembrane region" description="Helical" evidence="6">
    <location>
        <begin position="252"/>
        <end position="272"/>
    </location>
</feature>
<dbReference type="Pfam" id="PF00027">
    <property type="entry name" value="cNMP_binding"/>
    <property type="match status" value="1"/>
</dbReference>
<dbReference type="OMA" id="LTIPCMY"/>
<dbReference type="Gene3D" id="2.60.120.10">
    <property type="entry name" value="Jelly Rolls"/>
    <property type="match status" value="1"/>
</dbReference>
<dbReference type="Pfam" id="PF01740">
    <property type="entry name" value="STAS"/>
    <property type="match status" value="1"/>
</dbReference>
<reference evidence="9 10" key="1">
    <citation type="journal article" date="2006" name="Science">
        <title>Phytophthora genome sequences uncover evolutionary origins and mechanisms of pathogenesis.</title>
        <authorList>
            <person name="Tyler B.M."/>
            <person name="Tripathy S."/>
            <person name="Zhang X."/>
            <person name="Dehal P."/>
            <person name="Jiang R.H."/>
            <person name="Aerts A."/>
            <person name="Arredondo F.D."/>
            <person name="Baxter L."/>
            <person name="Bensasson D."/>
            <person name="Beynon J.L."/>
            <person name="Chapman J."/>
            <person name="Damasceno C.M."/>
            <person name="Dorrance A.E."/>
            <person name="Dou D."/>
            <person name="Dickerman A.W."/>
            <person name="Dubchak I.L."/>
            <person name="Garbelotto M."/>
            <person name="Gijzen M."/>
            <person name="Gordon S.G."/>
            <person name="Govers F."/>
            <person name="Grunwald N.J."/>
            <person name="Huang W."/>
            <person name="Ivors K.L."/>
            <person name="Jones R.W."/>
            <person name="Kamoun S."/>
            <person name="Krampis K."/>
            <person name="Lamour K.H."/>
            <person name="Lee M.K."/>
            <person name="McDonald W.H."/>
            <person name="Medina M."/>
            <person name="Meijer H.J."/>
            <person name="Nordberg E.K."/>
            <person name="Maclean D.J."/>
            <person name="Ospina-Giraldo M.D."/>
            <person name="Morris P.F."/>
            <person name="Phuntumart V."/>
            <person name="Putnam N.H."/>
            <person name="Rash S."/>
            <person name="Rose J.K."/>
            <person name="Sakihama Y."/>
            <person name="Salamov A.A."/>
            <person name="Savidor A."/>
            <person name="Scheuring C.F."/>
            <person name="Smith B.M."/>
            <person name="Sobral B.W."/>
            <person name="Terry A."/>
            <person name="Torto-Alalibo T.A."/>
            <person name="Win J."/>
            <person name="Xu Z."/>
            <person name="Zhang H."/>
            <person name="Grigoriev I.V."/>
            <person name="Rokhsar D.S."/>
            <person name="Boore J.L."/>
        </authorList>
    </citation>
    <scope>NUCLEOTIDE SEQUENCE [LARGE SCALE GENOMIC DNA]</scope>
    <source>
        <strain evidence="9 10">P6497</strain>
    </source>
</reference>
<name>G4YJF5_PHYSP</name>
<evidence type="ECO:0000256" key="4">
    <source>
        <dbReference type="ARBA" id="ARBA00023136"/>
    </source>
</evidence>
<dbReference type="InParanoid" id="G4YJF5"/>
<evidence type="ECO:0000256" key="3">
    <source>
        <dbReference type="ARBA" id="ARBA00022989"/>
    </source>
</evidence>
<proteinExistence type="predicted"/>
<dbReference type="Pfam" id="PF00916">
    <property type="entry name" value="Sulfate_transp"/>
    <property type="match status" value="1"/>
</dbReference>
<dbReference type="InterPro" id="IPR052706">
    <property type="entry name" value="Membrane-Transporter-like"/>
</dbReference>
<dbReference type="PROSITE" id="PS50801">
    <property type="entry name" value="STAS"/>
    <property type="match status" value="1"/>
</dbReference>
<dbReference type="PANTHER" id="PTHR43310:SF2">
    <property type="entry name" value="SLC26A_SULP TRANSPORTER DOMAIN-CONTAINING PROTEIN"/>
    <property type="match status" value="1"/>
</dbReference>
<accession>G4YJF5</accession>
<dbReference type="InterPro" id="IPR002645">
    <property type="entry name" value="STAS_dom"/>
</dbReference>
<feature type="transmembrane region" description="Helical" evidence="6">
    <location>
        <begin position="411"/>
        <end position="433"/>
    </location>
</feature>
<evidence type="ECO:0000256" key="1">
    <source>
        <dbReference type="ARBA" id="ARBA00004141"/>
    </source>
</evidence>
<gene>
    <name evidence="9" type="ORF">PHYSODRAFT_471623</name>
</gene>
<protein>
    <recommendedName>
        <fullName evidence="11">Sulfate Permease (SulP) Family</fullName>
    </recommendedName>
</protein>